<organism evidence="1 2">
    <name type="scientific">Candidatus Kuenenbacteria bacterium CG22_combo_CG10-13_8_21_14_all_39_9</name>
    <dbReference type="NCBI Taxonomy" id="1974621"/>
    <lineage>
        <taxon>Bacteria</taxon>
        <taxon>Candidatus Kueneniibacteriota</taxon>
    </lineage>
</organism>
<feature type="non-terminal residue" evidence="1">
    <location>
        <position position="1"/>
    </location>
</feature>
<dbReference type="Proteomes" id="UP000230159">
    <property type="component" value="Unassembled WGS sequence"/>
</dbReference>
<reference evidence="1 2" key="1">
    <citation type="submission" date="2017-09" db="EMBL/GenBank/DDBJ databases">
        <title>Depth-based differentiation of microbial function through sediment-hosted aquifers and enrichment of novel symbionts in the deep terrestrial subsurface.</title>
        <authorList>
            <person name="Probst A.J."/>
            <person name="Ladd B."/>
            <person name="Jarett J.K."/>
            <person name="Geller-Mcgrath D.E."/>
            <person name="Sieber C.M."/>
            <person name="Emerson J.B."/>
            <person name="Anantharaman K."/>
            <person name="Thomas B.C."/>
            <person name="Malmstrom R."/>
            <person name="Stieglmeier M."/>
            <person name="Klingl A."/>
            <person name="Woyke T."/>
            <person name="Ryan C.M."/>
            <person name="Banfield J.F."/>
        </authorList>
    </citation>
    <scope>NUCLEOTIDE SEQUENCE [LARGE SCALE GENOMIC DNA]</scope>
    <source>
        <strain evidence="1">CG22_combo_CG10-13_8_21_14_all_39_9</strain>
    </source>
</reference>
<evidence type="ECO:0000313" key="1">
    <source>
        <dbReference type="EMBL" id="PIP75818.1"/>
    </source>
</evidence>
<proteinExistence type="predicted"/>
<sequence>VKAAADRNTAEEFDKKAMKKETDAITDMITRTHANPTAVMVGQLLSDAIREIFGQRKGGKKNE</sequence>
<evidence type="ECO:0000313" key="2">
    <source>
        <dbReference type="Proteomes" id="UP000230159"/>
    </source>
</evidence>
<name>A0A2H0D289_9BACT</name>
<protein>
    <submittedName>
        <fullName evidence="1">Uncharacterized protein</fullName>
    </submittedName>
</protein>
<accession>A0A2H0D289</accession>
<dbReference type="EMBL" id="PCTN01000072">
    <property type="protein sequence ID" value="PIP75818.1"/>
    <property type="molecule type" value="Genomic_DNA"/>
</dbReference>
<dbReference type="AlphaFoldDB" id="A0A2H0D289"/>
<comment type="caution">
    <text evidence="1">The sequence shown here is derived from an EMBL/GenBank/DDBJ whole genome shotgun (WGS) entry which is preliminary data.</text>
</comment>
<gene>
    <name evidence="1" type="ORF">COW86_01600</name>
</gene>